<proteinExistence type="predicted"/>
<evidence type="ECO:0000313" key="2">
    <source>
        <dbReference type="Proteomes" id="UP000275385"/>
    </source>
</evidence>
<evidence type="ECO:0000313" key="1">
    <source>
        <dbReference type="EMBL" id="RKU43059.1"/>
    </source>
</evidence>
<dbReference type="EMBL" id="QVQW01000048">
    <property type="protein sequence ID" value="RKU43059.1"/>
    <property type="molecule type" value="Genomic_DNA"/>
</dbReference>
<feature type="non-terminal residue" evidence="1">
    <location>
        <position position="1"/>
    </location>
</feature>
<dbReference type="AlphaFoldDB" id="A0A420Y587"/>
<dbReference type="Proteomes" id="UP000275385">
    <property type="component" value="Unassembled WGS sequence"/>
</dbReference>
<protein>
    <submittedName>
        <fullName evidence="1">Uncharacterized protein</fullName>
    </submittedName>
</protein>
<accession>A0A420Y587</accession>
<organism evidence="1 2">
    <name type="scientific">Coniochaeta pulveracea</name>
    <dbReference type="NCBI Taxonomy" id="177199"/>
    <lineage>
        <taxon>Eukaryota</taxon>
        <taxon>Fungi</taxon>
        <taxon>Dikarya</taxon>
        <taxon>Ascomycota</taxon>
        <taxon>Pezizomycotina</taxon>
        <taxon>Sordariomycetes</taxon>
        <taxon>Sordariomycetidae</taxon>
        <taxon>Coniochaetales</taxon>
        <taxon>Coniochaetaceae</taxon>
        <taxon>Coniochaeta</taxon>
    </lineage>
</organism>
<dbReference type="OrthoDB" id="10556135at2759"/>
<sequence>TSPTAVSALEASLTRLATGLARWIETRNSAFHLAWNPLDEVIFSVPDVLLTLPSAKAKILDVISKNGLFAHAKVTPASLSVVWWFLKKWEGDILFGVGNQGSWNVRRRVEVVVVRGGELMVEMARYEVVSENGAVIVRPVGEAGRALVGSLQVELLLAELAHTHILSILGRFKMRLSGAKLMGLVKTCVGDFRQKYLHTDPGYETFWVGGLDVPPSFPGLEEGKLSFTRAEIEGCFEPAIKRVEDMLREMSAARAGDEGGRVSVSLFILSLGDIVECDGSEANELQNIFLAGSFACADWVTKRIKEAVRYTGAPTVWVGHDCIPYGAVLQARQLDYVNVQTS</sequence>
<name>A0A420Y587_9PEZI</name>
<keyword evidence="2" id="KW-1185">Reference proteome</keyword>
<gene>
    <name evidence="1" type="ORF">DL546_006588</name>
</gene>
<comment type="caution">
    <text evidence="1">The sequence shown here is derived from an EMBL/GenBank/DDBJ whole genome shotgun (WGS) entry which is preliminary data.</text>
</comment>
<reference evidence="1 2" key="1">
    <citation type="submission" date="2018-08" db="EMBL/GenBank/DDBJ databases">
        <title>Draft genome of the lignicolous fungus Coniochaeta pulveracea.</title>
        <authorList>
            <person name="Borstlap C.J."/>
            <person name="De Witt R.N."/>
            <person name="Botha A."/>
            <person name="Volschenk H."/>
        </authorList>
    </citation>
    <scope>NUCLEOTIDE SEQUENCE [LARGE SCALE GENOMIC DNA]</scope>
    <source>
        <strain evidence="1 2">CAB683</strain>
    </source>
</reference>